<feature type="transmembrane region" description="Helical" evidence="1">
    <location>
        <begin position="42"/>
        <end position="64"/>
    </location>
</feature>
<feature type="transmembrane region" description="Helical" evidence="1">
    <location>
        <begin position="146"/>
        <end position="166"/>
    </location>
</feature>
<name>A0A9Q0LUK5_ANAIG</name>
<accession>A0A9Q0LUK5</accession>
<reference evidence="2" key="1">
    <citation type="submission" date="2022-10" db="EMBL/GenBank/DDBJ databases">
        <title>Novel sulphate-reducing endosymbionts in the free-living metamonad Anaeramoeba.</title>
        <authorList>
            <person name="Jerlstrom-Hultqvist J."/>
            <person name="Cepicka I."/>
            <person name="Gallot-Lavallee L."/>
            <person name="Salas-Leiva D."/>
            <person name="Curtis B.A."/>
            <person name="Zahonova K."/>
            <person name="Pipaliya S."/>
            <person name="Dacks J."/>
            <person name="Roger A.J."/>
        </authorList>
    </citation>
    <scope>NUCLEOTIDE SEQUENCE</scope>
    <source>
        <strain evidence="2">BMAN</strain>
    </source>
</reference>
<evidence type="ECO:0000256" key="1">
    <source>
        <dbReference type="SAM" id="Phobius"/>
    </source>
</evidence>
<keyword evidence="3" id="KW-1185">Reference proteome</keyword>
<feature type="transmembrane region" description="Helical" evidence="1">
    <location>
        <begin position="6"/>
        <end position="30"/>
    </location>
</feature>
<feature type="transmembrane region" description="Helical" evidence="1">
    <location>
        <begin position="117"/>
        <end position="140"/>
    </location>
</feature>
<feature type="transmembrane region" description="Helical" evidence="1">
    <location>
        <begin position="76"/>
        <end position="97"/>
    </location>
</feature>
<sequence>MASIDYPDLILFCAFCAFFIFVAIRVLLLITRIKSFTYQKLIFSLIFIGTLVRCVTSFFSAFYYNFYEKQLAYFEVVIGINSDLFFAAFLILIFCLVQMQNEIIATSKNKIQKRNKILKISITIILIVTVITHVLLIVLTRVENRANMYFVSAMYFAFSLGMLFYARKLLKLVPQEYDLILNDSLRKMHLGMMGCTLFYLIRIPFLSIISTLDSHNASKRLIDILFLIFYFCCEILPLLFIFLIFQIPPKQEKYHVFKIDSVTKNSRFKDITNLL</sequence>
<evidence type="ECO:0000313" key="2">
    <source>
        <dbReference type="EMBL" id="KAJ5080241.1"/>
    </source>
</evidence>
<proteinExistence type="predicted"/>
<keyword evidence="1" id="KW-0812">Transmembrane</keyword>
<dbReference type="EMBL" id="JAPDFW010000011">
    <property type="protein sequence ID" value="KAJ5080241.1"/>
    <property type="molecule type" value="Genomic_DNA"/>
</dbReference>
<comment type="caution">
    <text evidence="2">The sequence shown here is derived from an EMBL/GenBank/DDBJ whole genome shotgun (WGS) entry which is preliminary data.</text>
</comment>
<dbReference type="Proteomes" id="UP001149090">
    <property type="component" value="Unassembled WGS sequence"/>
</dbReference>
<feature type="transmembrane region" description="Helical" evidence="1">
    <location>
        <begin position="190"/>
        <end position="212"/>
    </location>
</feature>
<dbReference type="AlphaFoldDB" id="A0A9Q0LUK5"/>
<organism evidence="2 3">
    <name type="scientific">Anaeramoeba ignava</name>
    <name type="common">Anaerobic marine amoeba</name>
    <dbReference type="NCBI Taxonomy" id="1746090"/>
    <lineage>
        <taxon>Eukaryota</taxon>
        <taxon>Metamonada</taxon>
        <taxon>Anaeramoebidae</taxon>
        <taxon>Anaeramoeba</taxon>
    </lineage>
</organism>
<keyword evidence="1" id="KW-1133">Transmembrane helix</keyword>
<gene>
    <name evidence="2" type="ORF">M0811_03725</name>
</gene>
<feature type="transmembrane region" description="Helical" evidence="1">
    <location>
        <begin position="224"/>
        <end position="245"/>
    </location>
</feature>
<keyword evidence="1" id="KW-0472">Membrane</keyword>
<evidence type="ECO:0000313" key="3">
    <source>
        <dbReference type="Proteomes" id="UP001149090"/>
    </source>
</evidence>
<protein>
    <submittedName>
        <fullName evidence="2">Tobamovirus multiplication protein 1-like isoform x1</fullName>
    </submittedName>
</protein>